<comment type="caution">
    <text evidence="1">The sequence shown here is derived from an EMBL/GenBank/DDBJ whole genome shotgun (WGS) entry which is preliminary data.</text>
</comment>
<organism evidence="1">
    <name type="scientific">bioreactor metagenome</name>
    <dbReference type="NCBI Taxonomy" id="1076179"/>
    <lineage>
        <taxon>unclassified sequences</taxon>
        <taxon>metagenomes</taxon>
        <taxon>ecological metagenomes</taxon>
    </lineage>
</organism>
<proteinExistence type="predicted"/>
<gene>
    <name evidence="1" type="ORF">SDC9_195112</name>
</gene>
<evidence type="ECO:0000313" key="1">
    <source>
        <dbReference type="EMBL" id="MPN47510.1"/>
    </source>
</evidence>
<protein>
    <submittedName>
        <fullName evidence="1">Uncharacterized protein</fullName>
    </submittedName>
</protein>
<sequence>MPTLRIHQRSPQRDDVKRVKDNLEESQMPVGNEKQHDIKKIKHTSYDRHGDIALRVIDTRHAYPHLQIGEFSRQ</sequence>
<accession>A0A645I8R5</accession>
<dbReference type="EMBL" id="VSSQ01109059">
    <property type="protein sequence ID" value="MPN47510.1"/>
    <property type="molecule type" value="Genomic_DNA"/>
</dbReference>
<name>A0A645I8R5_9ZZZZ</name>
<dbReference type="AlphaFoldDB" id="A0A645I8R5"/>
<reference evidence="1" key="1">
    <citation type="submission" date="2019-08" db="EMBL/GenBank/DDBJ databases">
        <authorList>
            <person name="Kucharzyk K."/>
            <person name="Murdoch R.W."/>
            <person name="Higgins S."/>
            <person name="Loffler F."/>
        </authorList>
    </citation>
    <scope>NUCLEOTIDE SEQUENCE</scope>
</reference>